<organism evidence="1">
    <name type="scientific">Cucumis melo</name>
    <name type="common">Muskmelon</name>
    <dbReference type="NCBI Taxonomy" id="3656"/>
    <lineage>
        <taxon>Eukaryota</taxon>
        <taxon>Viridiplantae</taxon>
        <taxon>Streptophyta</taxon>
        <taxon>Embryophyta</taxon>
        <taxon>Tracheophyta</taxon>
        <taxon>Spermatophyta</taxon>
        <taxon>Magnoliopsida</taxon>
        <taxon>eudicotyledons</taxon>
        <taxon>Gunneridae</taxon>
        <taxon>Pentapetalae</taxon>
        <taxon>rosids</taxon>
        <taxon>fabids</taxon>
        <taxon>Cucurbitales</taxon>
        <taxon>Cucurbitaceae</taxon>
        <taxon>Benincaseae</taxon>
        <taxon>Cucumis</taxon>
    </lineage>
</organism>
<proteinExistence type="predicted"/>
<dbReference type="EnsemblPlants" id="MELO3C029214.2.1">
    <property type="protein sequence ID" value="MELO3C029214.2.1"/>
    <property type="gene ID" value="MELO3C029214.2"/>
</dbReference>
<protein>
    <submittedName>
        <fullName evidence="1">Uncharacterized protein</fullName>
    </submittedName>
</protein>
<dbReference type="AlphaFoldDB" id="A0A9I9E5X3"/>
<name>A0A9I9E5X3_CUCME</name>
<evidence type="ECO:0000313" key="1">
    <source>
        <dbReference type="EnsemblPlants" id="MELO3C029214.2.1"/>
    </source>
</evidence>
<accession>A0A9I9E5X3</accession>
<sequence>MTRMKREVPNRDMQRENDRLLRFCSSLSEVLGAFDPTNTSWLDVFEAILLVFSIINEDELIGGTAGNAAKLSALDIFIAILLVSLTIHEDELVGGTADSSSTCSIKSPDEEVLLPSPSMSNSNDSFRGGISNNLSLQFWFTNRGLRAAFFDNRNLTSRK</sequence>
<dbReference type="Gramene" id="MELO3C029214.2.1">
    <property type="protein sequence ID" value="MELO3C029214.2.1"/>
    <property type="gene ID" value="MELO3C029214.2"/>
</dbReference>
<reference evidence="1" key="1">
    <citation type="submission" date="2023-03" db="UniProtKB">
        <authorList>
            <consortium name="EnsemblPlants"/>
        </authorList>
    </citation>
    <scope>IDENTIFICATION</scope>
</reference>